<reference evidence="4 5" key="1">
    <citation type="journal article" date="2016" name="Genome Biol. Evol.">
        <title>Divergent and convergent evolution of fungal pathogenicity.</title>
        <authorList>
            <person name="Shang Y."/>
            <person name="Xiao G."/>
            <person name="Zheng P."/>
            <person name="Cen K."/>
            <person name="Zhan S."/>
            <person name="Wang C."/>
        </authorList>
    </citation>
    <scope>NUCLEOTIDE SEQUENCE [LARGE SCALE GENOMIC DNA]</scope>
    <source>
        <strain evidence="4 5">RCEF 4871</strain>
    </source>
</reference>
<dbReference type="EMBL" id="AZHC01000004">
    <property type="protein sequence ID" value="OAA48691.1"/>
    <property type="molecule type" value="Genomic_DNA"/>
</dbReference>
<keyword evidence="5" id="KW-1185">Reference proteome</keyword>
<comment type="caution">
    <text evidence="4">The sequence shown here is derived from an EMBL/GenBank/DDBJ whole genome shotgun (WGS) entry which is preliminary data.</text>
</comment>
<dbReference type="InterPro" id="IPR011257">
    <property type="entry name" value="DNA_glycosylase"/>
</dbReference>
<dbReference type="OMA" id="EGWEWNP"/>
<evidence type="ECO:0000256" key="1">
    <source>
        <dbReference type="ARBA" id="ARBA00004123"/>
    </source>
</evidence>
<dbReference type="PANTHER" id="PTHR15074:SF0">
    <property type="entry name" value="METHYL-CPG-BINDING DOMAIN PROTEIN 4-LIKE PROTEIN"/>
    <property type="match status" value="1"/>
</dbReference>
<dbReference type="GO" id="GO:0005634">
    <property type="term" value="C:nucleus"/>
    <property type="evidence" value="ECO:0007669"/>
    <property type="project" value="UniProtKB-SubCell"/>
</dbReference>
<dbReference type="STRING" id="1081105.A0A167I5N6"/>
<dbReference type="Gene3D" id="1.10.340.30">
    <property type="entry name" value="Hypothetical protein, domain 2"/>
    <property type="match status" value="1"/>
</dbReference>
<organism evidence="4 5">
    <name type="scientific">Metarhizium rileyi (strain RCEF 4871)</name>
    <name type="common">Nomuraea rileyi</name>
    <dbReference type="NCBI Taxonomy" id="1649241"/>
    <lineage>
        <taxon>Eukaryota</taxon>
        <taxon>Fungi</taxon>
        <taxon>Dikarya</taxon>
        <taxon>Ascomycota</taxon>
        <taxon>Pezizomycotina</taxon>
        <taxon>Sordariomycetes</taxon>
        <taxon>Hypocreomycetidae</taxon>
        <taxon>Hypocreales</taxon>
        <taxon>Clavicipitaceae</taxon>
        <taxon>Metarhizium</taxon>
    </lineage>
</organism>
<dbReference type="GO" id="GO:0003824">
    <property type="term" value="F:catalytic activity"/>
    <property type="evidence" value="ECO:0007669"/>
    <property type="project" value="InterPro"/>
</dbReference>
<evidence type="ECO:0000313" key="5">
    <source>
        <dbReference type="Proteomes" id="UP000243498"/>
    </source>
</evidence>
<dbReference type="AlphaFoldDB" id="A0A167I5N6"/>
<dbReference type="InterPro" id="IPR045138">
    <property type="entry name" value="MeCP2/MBD4"/>
</dbReference>
<feature type="region of interest" description="Disordered" evidence="3">
    <location>
        <begin position="127"/>
        <end position="150"/>
    </location>
</feature>
<name>A0A167I5N6_METRR</name>
<feature type="compositionally biased region" description="Polar residues" evidence="3">
    <location>
        <begin position="141"/>
        <end position="150"/>
    </location>
</feature>
<gene>
    <name evidence="4" type="ORF">NOR_01941</name>
</gene>
<dbReference type="PANTHER" id="PTHR15074">
    <property type="entry name" value="METHYL-CPG-BINDING PROTEIN"/>
    <property type="match status" value="1"/>
</dbReference>
<proteinExistence type="predicted"/>
<dbReference type="GO" id="GO:0003677">
    <property type="term" value="F:DNA binding"/>
    <property type="evidence" value="ECO:0007669"/>
    <property type="project" value="InterPro"/>
</dbReference>
<dbReference type="GO" id="GO:0006281">
    <property type="term" value="P:DNA repair"/>
    <property type="evidence" value="ECO:0007669"/>
    <property type="project" value="InterPro"/>
</dbReference>
<feature type="region of interest" description="Disordered" evidence="3">
    <location>
        <begin position="203"/>
        <end position="231"/>
    </location>
</feature>
<evidence type="ECO:0000256" key="2">
    <source>
        <dbReference type="ARBA" id="ARBA00023242"/>
    </source>
</evidence>
<evidence type="ECO:0000313" key="4">
    <source>
        <dbReference type="EMBL" id="OAA48691.1"/>
    </source>
</evidence>
<evidence type="ECO:0000256" key="3">
    <source>
        <dbReference type="SAM" id="MobiDB-lite"/>
    </source>
</evidence>
<comment type="subcellular location">
    <subcellularLocation>
        <location evidence="1">Nucleus</location>
    </subcellularLocation>
</comment>
<sequence length="518" mass="58539">MSSSFGASVLSTFDVRKNERDFLSQLIESPLTPARETRQLVDTSILANAEDFHYLIHCARSIQQAKQLPFDNFSSNDVLTFVWHILAGKPKVSDAEPKPWAETDRLILLAKKLAQDPIIRGPIGSSVARSARPVGRAPRQVKSSNHGTASHYWSTEASTQDEASNHRIPLADGCLQQSCLKKQYLGTSTANIRRRINLANQEGATVSSTTIAPRPQNLESNYPQRQSTTSRAAFPRPISQVSPFFAQEIIDKKLSKRPAAGVVSSVPFPPLWSSQFGLIQERLAHEPFWLLIAVTFLIKTSGQASIPVFYKVRERFPSPTELGDPSNAEELFRMIRHLGLAVNRLSLIRKYAEAFMKTPPTPGKVYKVRNYEKRNDLLFAAGIGMEDLDSDGESKWVTRAATDGEADAEAWEIGHMTQGKYTLDSWRIFCRDELLGRAQDWNGKGQRAGFQPEWMRVVPHDKELRAYLRWMWMREGWEWNPETGERQVLRPELQAAVNEGRVEYDNAGGLRILDAHRW</sequence>
<keyword evidence="2" id="KW-0539">Nucleus</keyword>
<accession>A0A167I5N6</accession>
<dbReference type="OrthoDB" id="10265068at2759"/>
<dbReference type="Proteomes" id="UP000243498">
    <property type="component" value="Unassembled WGS sequence"/>
</dbReference>
<protein>
    <submittedName>
        <fullName evidence="4">Methyl-CpG-binding domain-containing protein 4</fullName>
    </submittedName>
</protein>
<dbReference type="SUPFAM" id="SSF48150">
    <property type="entry name" value="DNA-glycosylase"/>
    <property type="match status" value="1"/>
</dbReference>